<dbReference type="EMBL" id="VRMN01000008">
    <property type="protein sequence ID" value="KAA8492987.1"/>
    <property type="molecule type" value="Genomic_DNA"/>
</dbReference>
<keyword evidence="4" id="KW-0012">Acyltransferase</keyword>
<proteinExistence type="inferred from homology"/>
<dbReference type="InterPro" id="IPR001078">
    <property type="entry name" value="2-oxoacid_DH_actylTfrase"/>
</dbReference>
<dbReference type="PANTHER" id="PTHR23151:SF75">
    <property type="entry name" value="DIHYDROLIPOYLLYSINE-RESIDUE ACETYLTRANSFERASE COMPONENT 5 OF PYRUVATE DEHYDROGENASE COMPLEX, CHLOROPLASTIC"/>
    <property type="match status" value="1"/>
</dbReference>
<dbReference type="Pfam" id="PF02817">
    <property type="entry name" value="E3_binding"/>
    <property type="match status" value="2"/>
</dbReference>
<dbReference type="Gene3D" id="3.30.559.10">
    <property type="entry name" value="Chloramphenicol acetyltransferase-like domain"/>
    <property type="match status" value="1"/>
</dbReference>
<comment type="similarity">
    <text evidence="1 4">Belongs to the 2-oxoacid dehydrogenase family.</text>
</comment>
<dbReference type="AlphaFoldDB" id="A0A5J4YRE7"/>
<dbReference type="InterPro" id="IPR003016">
    <property type="entry name" value="2-oxoA_DH_lipoyl-BS"/>
</dbReference>
<protein>
    <recommendedName>
        <fullName evidence="4">Dihydrolipoamide acetyltransferase component of pyruvate dehydrogenase complex</fullName>
        <ecNumber evidence="4">2.3.1.-</ecNumber>
    </recommendedName>
</protein>
<dbReference type="GO" id="GO:0045254">
    <property type="term" value="C:pyruvate dehydrogenase complex"/>
    <property type="evidence" value="ECO:0007669"/>
    <property type="project" value="InterPro"/>
</dbReference>
<dbReference type="Proteomes" id="UP000324585">
    <property type="component" value="Unassembled WGS sequence"/>
</dbReference>
<evidence type="ECO:0000256" key="4">
    <source>
        <dbReference type="RuleBase" id="RU003423"/>
    </source>
</evidence>
<evidence type="ECO:0000256" key="1">
    <source>
        <dbReference type="ARBA" id="ARBA00007317"/>
    </source>
</evidence>
<dbReference type="InterPro" id="IPR004167">
    <property type="entry name" value="PSBD"/>
</dbReference>
<dbReference type="PROSITE" id="PS50968">
    <property type="entry name" value="BIOTINYL_LIPOYL"/>
    <property type="match status" value="2"/>
</dbReference>
<evidence type="ECO:0000256" key="3">
    <source>
        <dbReference type="ARBA" id="ARBA00022946"/>
    </source>
</evidence>
<evidence type="ECO:0000313" key="8">
    <source>
        <dbReference type="EMBL" id="KAA8492987.1"/>
    </source>
</evidence>
<evidence type="ECO:0000259" key="6">
    <source>
        <dbReference type="PROSITE" id="PS50968"/>
    </source>
</evidence>
<evidence type="ECO:0000313" key="9">
    <source>
        <dbReference type="Proteomes" id="UP000324585"/>
    </source>
</evidence>
<dbReference type="OMA" id="RNMEATM"/>
<dbReference type="GO" id="GO:0006086">
    <property type="term" value="P:pyruvate decarboxylation to acetyl-CoA"/>
    <property type="evidence" value="ECO:0007669"/>
    <property type="project" value="InterPro"/>
</dbReference>
<keyword evidence="9" id="KW-1185">Reference proteome</keyword>
<dbReference type="GO" id="GO:0004742">
    <property type="term" value="F:dihydrolipoyllysine-residue acetyltransferase activity"/>
    <property type="evidence" value="ECO:0007669"/>
    <property type="project" value="TreeGrafter"/>
</dbReference>
<comment type="caution">
    <text evidence="8">The sequence shown here is derived from an EMBL/GenBank/DDBJ whole genome shotgun (WGS) entry which is preliminary data.</text>
</comment>
<dbReference type="PROSITE" id="PS51826">
    <property type="entry name" value="PSBD"/>
    <property type="match status" value="2"/>
</dbReference>
<feature type="domain" description="Peripheral subunit-binding (PSBD)" evidence="7">
    <location>
        <begin position="350"/>
        <end position="387"/>
    </location>
</feature>
<feature type="domain" description="Lipoyl-binding" evidence="6">
    <location>
        <begin position="80"/>
        <end position="155"/>
    </location>
</feature>
<dbReference type="Pfam" id="PF00364">
    <property type="entry name" value="Biotin_lipoyl"/>
    <property type="match status" value="2"/>
</dbReference>
<keyword evidence="2 4" id="KW-0450">Lipoyl</keyword>
<dbReference type="Gene3D" id="4.10.320.10">
    <property type="entry name" value="E3-binding domain"/>
    <property type="match status" value="2"/>
</dbReference>
<dbReference type="FunFam" id="2.40.50.100:FF:000010">
    <property type="entry name" value="Acetyltransferase component of pyruvate dehydrogenase complex"/>
    <property type="match status" value="2"/>
</dbReference>
<dbReference type="OrthoDB" id="537444at2759"/>
<dbReference type="SUPFAM" id="SSF47005">
    <property type="entry name" value="Peripheral subunit-binding domain of 2-oxo acid dehydrogenase complex"/>
    <property type="match status" value="2"/>
</dbReference>
<dbReference type="EC" id="2.3.1.-" evidence="4"/>
<reference evidence="9" key="1">
    <citation type="journal article" date="2019" name="Nat. Commun.">
        <title>Expansion of phycobilisome linker gene families in mesophilic red algae.</title>
        <authorList>
            <person name="Lee J."/>
            <person name="Kim D."/>
            <person name="Bhattacharya D."/>
            <person name="Yoon H.S."/>
        </authorList>
    </citation>
    <scope>NUCLEOTIDE SEQUENCE [LARGE SCALE GENOMIC DNA]</scope>
    <source>
        <strain evidence="9">CCMP 1328</strain>
    </source>
</reference>
<comment type="cofactor">
    <cofactor evidence="4">
        <name>(R)-lipoate</name>
        <dbReference type="ChEBI" id="CHEBI:83088"/>
    </cofactor>
</comment>
<accession>A0A5J4YRE7</accession>
<dbReference type="SUPFAM" id="SSF51230">
    <property type="entry name" value="Single hybrid motif"/>
    <property type="match status" value="2"/>
</dbReference>
<evidence type="ECO:0000256" key="2">
    <source>
        <dbReference type="ARBA" id="ARBA00022823"/>
    </source>
</evidence>
<dbReference type="Gene3D" id="2.40.50.100">
    <property type="match status" value="2"/>
</dbReference>
<keyword evidence="4 8" id="KW-0808">Transferase</keyword>
<evidence type="ECO:0000259" key="7">
    <source>
        <dbReference type="PROSITE" id="PS51826"/>
    </source>
</evidence>
<feature type="domain" description="Peripheral subunit-binding (PSBD)" evidence="7">
    <location>
        <begin position="411"/>
        <end position="448"/>
    </location>
</feature>
<keyword evidence="3" id="KW-0809">Transit peptide</keyword>
<feature type="region of interest" description="Disordered" evidence="5">
    <location>
        <begin position="175"/>
        <end position="207"/>
    </location>
</feature>
<dbReference type="InterPro" id="IPR000089">
    <property type="entry name" value="Biotin_lipoyl"/>
</dbReference>
<dbReference type="SUPFAM" id="SSF52777">
    <property type="entry name" value="CoA-dependent acyltransferases"/>
    <property type="match status" value="1"/>
</dbReference>
<gene>
    <name evidence="8" type="ORF">FVE85_9259</name>
</gene>
<organism evidence="8 9">
    <name type="scientific">Porphyridium purpureum</name>
    <name type="common">Red alga</name>
    <name type="synonym">Porphyridium cruentum</name>
    <dbReference type="NCBI Taxonomy" id="35688"/>
    <lineage>
        <taxon>Eukaryota</taxon>
        <taxon>Rhodophyta</taxon>
        <taxon>Bangiophyceae</taxon>
        <taxon>Porphyridiales</taxon>
        <taxon>Porphyridiaceae</taxon>
        <taxon>Porphyridium</taxon>
    </lineage>
</organism>
<dbReference type="InterPro" id="IPR036625">
    <property type="entry name" value="E3-bd_dom_sf"/>
</dbReference>
<feature type="domain" description="Lipoyl-binding" evidence="6">
    <location>
        <begin position="215"/>
        <end position="290"/>
    </location>
</feature>
<dbReference type="PANTHER" id="PTHR23151">
    <property type="entry name" value="DIHYDROLIPOAMIDE ACETYL/SUCCINYL-TRANSFERASE-RELATED"/>
    <property type="match status" value="1"/>
</dbReference>
<dbReference type="Pfam" id="PF00198">
    <property type="entry name" value="2-oxoacid_dh"/>
    <property type="match status" value="1"/>
</dbReference>
<dbReference type="InterPro" id="IPR045257">
    <property type="entry name" value="E2/Pdx1"/>
</dbReference>
<dbReference type="CDD" id="cd06849">
    <property type="entry name" value="lipoyl_domain"/>
    <property type="match status" value="2"/>
</dbReference>
<sequence>MAGHLGFRGRMAFVWAPCTAVREVGAHGNAALRCSAWAPGLLARVVVAAPGCGRRGACRSGRSAVSMQIVDEAMLLEIRAREVFMPALSSTMTEGKIVQWLKAPGDKVESGDIVMVVESDKADMDVECFEDGWIADILVPEGGTAPVGSTVALIAQSQADIEKIKQMGIDCIASGSDSRHDGTTAVTTSEHPLPEKTQAAPPAAAAASSLPKPDFAEVFMPALSSTMTEGKIVQWLKSEGDELESGDMVMVVESDKADMDVETFEGGFLAAITVEEGGMAPVGEPVAYIARSRDDIAAVKAWASSQGSGGGAVTAAAPAAVVPAAPVAPAPAATSAAKAAVAVVNTGRIIASPYAKRIAKEKNVDLAYVAGSGPNGRIVAEDVEKAASIDTTARSPPTAVAAAPRADGKVVATPEAKKLAKTEGIDLSKVQGSGNFGRITADDVLRAAGKAPAAAKKPAGAPVAAPASAGSAPAAAPRAAAEMPAGAVAMNGLQKAVVKNMEASLTVPIFRVSYEIKTTALDAMYAKLKPKGVTVSALLAKAVAMVLEKYPILNATYAKDAIVYNPDINVAMAVATPDGGLITPVLKKANEPDLYSLSRTWKGLVKRTMEKKLSPDEYSSGTFYISNLGMFGVDSFDAVLPPGAGSILAVAGSKPVVGVGANGLVNVEKAMKVNITCDHRIIYGAQAAEFLKALADLLENRIEELLY</sequence>
<evidence type="ECO:0000256" key="5">
    <source>
        <dbReference type="SAM" id="MobiDB-lite"/>
    </source>
</evidence>
<dbReference type="InterPro" id="IPR023213">
    <property type="entry name" value="CAT-like_dom_sf"/>
</dbReference>
<dbReference type="PROSITE" id="PS00189">
    <property type="entry name" value="LIPOYL"/>
    <property type="match status" value="1"/>
</dbReference>
<name>A0A5J4YRE7_PORPP</name>
<dbReference type="InterPro" id="IPR011053">
    <property type="entry name" value="Single_hybrid_motif"/>
</dbReference>